<dbReference type="PANTHER" id="PTHR31889:SF2">
    <property type="entry name" value="FUCOSYLTRANSFERASE 3"/>
    <property type="match status" value="1"/>
</dbReference>
<dbReference type="AlphaFoldDB" id="A0A6I9SHE3"/>
<keyword evidence="7" id="KW-0812">Transmembrane</keyword>
<evidence type="ECO:0000256" key="5">
    <source>
        <dbReference type="ARBA" id="ARBA00023180"/>
    </source>
</evidence>
<dbReference type="InterPro" id="IPR004938">
    <property type="entry name" value="XG_FTase"/>
</dbReference>
<reference evidence="9" key="1">
    <citation type="submission" date="2025-08" db="UniProtKB">
        <authorList>
            <consortium name="RefSeq"/>
        </authorList>
    </citation>
    <scope>IDENTIFICATION</scope>
</reference>
<comment type="similarity">
    <text evidence="1 7">Belongs to the glycosyltransferase 37 family.</text>
</comment>
<feature type="transmembrane region" description="Helical" evidence="7">
    <location>
        <begin position="32"/>
        <end position="54"/>
    </location>
</feature>
<keyword evidence="4 7" id="KW-0333">Golgi apparatus</keyword>
<dbReference type="GeneID" id="105060938"/>
<keyword evidence="5" id="KW-0325">Glycoprotein</keyword>
<evidence type="ECO:0000313" key="8">
    <source>
        <dbReference type="Proteomes" id="UP000504607"/>
    </source>
</evidence>
<evidence type="ECO:0000256" key="2">
    <source>
        <dbReference type="ARBA" id="ARBA00022676"/>
    </source>
</evidence>
<dbReference type="Pfam" id="PF03254">
    <property type="entry name" value="XG_FTase"/>
    <property type="match status" value="1"/>
</dbReference>
<evidence type="ECO:0000313" key="9">
    <source>
        <dbReference type="RefSeq" id="XP_010943130.1"/>
    </source>
</evidence>
<dbReference type="Gene3D" id="3.40.50.11340">
    <property type="match status" value="1"/>
</dbReference>
<dbReference type="Proteomes" id="UP000504607">
    <property type="component" value="Unplaced"/>
</dbReference>
<protein>
    <recommendedName>
        <fullName evidence="7">Fucosyltransferase</fullName>
        <ecNumber evidence="7">2.4.1.-</ecNumber>
    </recommendedName>
</protein>
<accession>A0A6I9SHE3</accession>
<dbReference type="OrthoDB" id="428346at2759"/>
<keyword evidence="7" id="KW-1133">Transmembrane helix</keyword>
<dbReference type="EC" id="2.4.1.-" evidence="7"/>
<evidence type="ECO:0000256" key="4">
    <source>
        <dbReference type="ARBA" id="ARBA00023034"/>
    </source>
</evidence>
<evidence type="ECO:0000256" key="7">
    <source>
        <dbReference type="RuleBase" id="RU367004"/>
    </source>
</evidence>
<dbReference type="GO" id="GO:0008107">
    <property type="term" value="F:galactoside 2-alpha-L-fucosyltransferase activity"/>
    <property type="evidence" value="ECO:0007669"/>
    <property type="project" value="InterPro"/>
</dbReference>
<dbReference type="GO" id="GO:0032580">
    <property type="term" value="C:Golgi cisterna membrane"/>
    <property type="evidence" value="ECO:0007669"/>
    <property type="project" value="UniProtKB-SubCell"/>
</dbReference>
<keyword evidence="2 7" id="KW-0328">Glycosyltransferase</keyword>
<name>A0A6I9SHE3_ELAGV</name>
<sequence>MRIVVKPSRSQQPSTSFLNSGVPEKRLLKGTLGLGFILMVFLVVIPLVVIILGGHQSPLPIWLREVGVWARGGLEDNFVTSKGPKDKHLGGLLPAGFHEESCLSRYQSASYRKASSHLLSHYLLRRLRKYEALHRRCGPNTALYNKTLEQLKKRCNNETAECNYVLWIPFSGLGNRMLTLASAFLYTLLTNRVLLIHTDASMNDLFCEPFPHTSWLVPSDFPMKGFPKFSSNSPRCYGKMLRRKASANNSDDVVKQRLPAYAYLHLFHDYDDFDMHFFCEDDQKFLQNIPWLVIGSDNYFAPSLFSIPSYEEELSRLFPKRDTVFHHLGRYLFHPTNTVWGMITRYYQAYLAKAKERVGIQIRIFNRGSPFMNILDQILACSLRENLLPDINTKGPIVSMTNKGISKAVLVTCLHSEVYEKMKTMYYEHPAVTGEIIGVYQPSHEQVQQTKEEMHNKKAWAEIYLLSLTDVLVTSAWSTFGYVAQGLGGLKPWILIRSENMTMPDPPCRRALSMDPCFHNPPTFYCHGKRDVDEVLGSHVRYCEDMSSGLKLVDEA</sequence>
<evidence type="ECO:0000256" key="6">
    <source>
        <dbReference type="ARBA" id="ARBA00023316"/>
    </source>
</evidence>
<dbReference type="GO" id="GO:0009969">
    <property type="term" value="P:xyloglucan biosynthetic process"/>
    <property type="evidence" value="ECO:0007669"/>
    <property type="project" value="TreeGrafter"/>
</dbReference>
<keyword evidence="3 7" id="KW-0808">Transferase</keyword>
<dbReference type="InParanoid" id="A0A6I9SHE3"/>
<keyword evidence="7" id="KW-0472">Membrane</keyword>
<dbReference type="KEGG" id="egu:105060938"/>
<keyword evidence="6 7" id="KW-0961">Cell wall biogenesis/degradation</keyword>
<dbReference type="RefSeq" id="XP_010943130.1">
    <property type="nucleotide sequence ID" value="XM_010944828.2"/>
</dbReference>
<dbReference type="GO" id="GO:0042546">
    <property type="term" value="P:cell wall biogenesis"/>
    <property type="evidence" value="ECO:0007669"/>
    <property type="project" value="InterPro"/>
</dbReference>
<dbReference type="PANTHER" id="PTHR31889">
    <property type="entry name" value="FUCOSYLTRANSFERASE 2-RELATED"/>
    <property type="match status" value="1"/>
</dbReference>
<keyword evidence="8" id="KW-1185">Reference proteome</keyword>
<evidence type="ECO:0000256" key="3">
    <source>
        <dbReference type="ARBA" id="ARBA00022679"/>
    </source>
</evidence>
<comment type="subcellular location">
    <subcellularLocation>
        <location evidence="7">Golgi apparatus</location>
        <location evidence="7">Golgi stack membrane</location>
        <topology evidence="7">Single-pass type II membrane protein</topology>
    </subcellularLocation>
</comment>
<evidence type="ECO:0000256" key="1">
    <source>
        <dbReference type="ARBA" id="ARBA00010481"/>
    </source>
</evidence>
<gene>
    <name evidence="9" type="primary">LOC105060938</name>
</gene>
<dbReference type="GO" id="GO:0071555">
    <property type="term" value="P:cell wall organization"/>
    <property type="evidence" value="ECO:0007669"/>
    <property type="project" value="UniProtKB-UniRule"/>
</dbReference>
<organism evidence="8 9">
    <name type="scientific">Elaeis guineensis var. tenera</name>
    <name type="common">Oil palm</name>
    <dbReference type="NCBI Taxonomy" id="51953"/>
    <lineage>
        <taxon>Eukaryota</taxon>
        <taxon>Viridiplantae</taxon>
        <taxon>Streptophyta</taxon>
        <taxon>Embryophyta</taxon>
        <taxon>Tracheophyta</taxon>
        <taxon>Spermatophyta</taxon>
        <taxon>Magnoliopsida</taxon>
        <taxon>Liliopsida</taxon>
        <taxon>Arecaceae</taxon>
        <taxon>Arecoideae</taxon>
        <taxon>Cocoseae</taxon>
        <taxon>Elaeidinae</taxon>
        <taxon>Elaeis</taxon>
    </lineage>
</organism>
<comment type="function">
    <text evidence="7">May be involved in cell wall biosynthesis.</text>
</comment>
<proteinExistence type="inferred from homology"/>
<dbReference type="FunFam" id="3.40.50.11340:FF:000005">
    <property type="entry name" value="Galactoside 2-alpha-L-fucosyltransferase"/>
    <property type="match status" value="1"/>
</dbReference>